<proteinExistence type="predicted"/>
<organism evidence="1 2">
    <name type="scientific">Basidiobolus ranarum</name>
    <dbReference type="NCBI Taxonomy" id="34480"/>
    <lineage>
        <taxon>Eukaryota</taxon>
        <taxon>Fungi</taxon>
        <taxon>Fungi incertae sedis</taxon>
        <taxon>Zoopagomycota</taxon>
        <taxon>Entomophthoromycotina</taxon>
        <taxon>Basidiobolomycetes</taxon>
        <taxon>Basidiobolales</taxon>
        <taxon>Basidiobolaceae</taxon>
        <taxon>Basidiobolus</taxon>
    </lineage>
</organism>
<keyword evidence="2" id="KW-1185">Reference proteome</keyword>
<sequence>MVFVTVHKEFDEGLKFFIQEDQDDYGDWIEARLFTLMSPDKVELYNRLLDTRTFQDRFDMINSAEDSSSEALIFPPTHQTLVDSCLEEKHYNDALKMLESLVSKRFYPPKRMIRQIIKDIILEHDDHYLATRAYQHLKHIQVYHGPKVFETLWDDSQEFWSFLDDLTTYVTKDEYQKRDMSPRIRMILDFITGLLYDDLARKYPWNLSDSLLANFFVKYSMPVTKLQKALDIVFHLIEFFKENIEIESLCFNLLDQMILLSHANIFCGETLLGGIYERIYKSNVNGFLTFFTKLHSHVMKVKLIDFMFYHDYSHANLPSKSLLRTPISLRKLALLFQISPNYKWSQRDLMEDLYRYTSLLYLMLQAYTRSIGYFRNVRVFTLDPDEIEVLIKVPAMVKELSKNHSSDFKSEESEYILKIKQNFSLIKTYALLWQS</sequence>
<comment type="caution">
    <text evidence="1">The sequence shown here is derived from an EMBL/GenBank/DDBJ whole genome shotgun (WGS) entry which is preliminary data.</text>
</comment>
<gene>
    <name evidence="1" type="primary">SIMC1</name>
    <name evidence="1" type="ORF">K7432_002663</name>
</gene>
<accession>A0ABR2W7E3</accession>
<name>A0ABR2W7E3_9FUNG</name>
<evidence type="ECO:0000313" key="1">
    <source>
        <dbReference type="EMBL" id="KAK9722474.1"/>
    </source>
</evidence>
<protein>
    <submittedName>
        <fullName evidence="1">SUMO-interacting</fullName>
    </submittedName>
</protein>
<dbReference type="Proteomes" id="UP001479436">
    <property type="component" value="Unassembled WGS sequence"/>
</dbReference>
<evidence type="ECO:0000313" key="2">
    <source>
        <dbReference type="Proteomes" id="UP001479436"/>
    </source>
</evidence>
<reference evidence="1 2" key="1">
    <citation type="submission" date="2023-04" db="EMBL/GenBank/DDBJ databases">
        <title>Genome of Basidiobolus ranarum AG-B5.</title>
        <authorList>
            <person name="Stajich J.E."/>
            <person name="Carter-House D."/>
            <person name="Gryganskyi A."/>
        </authorList>
    </citation>
    <scope>NUCLEOTIDE SEQUENCE [LARGE SCALE GENOMIC DNA]</scope>
    <source>
        <strain evidence="1 2">AG-B5</strain>
    </source>
</reference>
<dbReference type="EMBL" id="JASJQH010006949">
    <property type="protein sequence ID" value="KAK9722474.1"/>
    <property type="molecule type" value="Genomic_DNA"/>
</dbReference>